<dbReference type="EMBL" id="BQNB010014254">
    <property type="protein sequence ID" value="GJT25963.1"/>
    <property type="molecule type" value="Genomic_DNA"/>
</dbReference>
<evidence type="ECO:0000256" key="1">
    <source>
        <dbReference type="SAM" id="MobiDB-lite"/>
    </source>
</evidence>
<evidence type="ECO:0000313" key="3">
    <source>
        <dbReference type="Proteomes" id="UP001151760"/>
    </source>
</evidence>
<organism evidence="2 3">
    <name type="scientific">Tanacetum coccineum</name>
    <dbReference type="NCBI Taxonomy" id="301880"/>
    <lineage>
        <taxon>Eukaryota</taxon>
        <taxon>Viridiplantae</taxon>
        <taxon>Streptophyta</taxon>
        <taxon>Embryophyta</taxon>
        <taxon>Tracheophyta</taxon>
        <taxon>Spermatophyta</taxon>
        <taxon>Magnoliopsida</taxon>
        <taxon>eudicotyledons</taxon>
        <taxon>Gunneridae</taxon>
        <taxon>Pentapetalae</taxon>
        <taxon>asterids</taxon>
        <taxon>campanulids</taxon>
        <taxon>Asterales</taxon>
        <taxon>Asteraceae</taxon>
        <taxon>Asteroideae</taxon>
        <taxon>Anthemideae</taxon>
        <taxon>Anthemidinae</taxon>
        <taxon>Tanacetum</taxon>
    </lineage>
</organism>
<dbReference type="Proteomes" id="UP001151760">
    <property type="component" value="Unassembled WGS sequence"/>
</dbReference>
<sequence length="323" mass="36145">MTSNIFASLSRKRSRSPVVYVPLSSPTLGALSYAHVDLLPSPKRIRSPETATDLEDCLEDSFEPYVPREVGLGVDFEDESTEPSRSRGTDLEMDVDVERSDGIKIDPEIQIETGMRGPVEVRVDRVTHPVVADDILEPAQEGALEVTYETLGDLAQRAREGVNEQSDRRMAETLRVHDAVRNHGPLMGNEDEQEEGNRNGGNGNGGNLNGGNGNGNENGGEYGYNFREFMPARECTYQDFLKCQPLNFNGTERVVGLTRWFKNMETVFHINNCLEKYQVKYASCTLLNSALTWRNSHKRTIGIEAAYAMSWAELMKLMTEETN</sequence>
<proteinExistence type="predicted"/>
<evidence type="ECO:0000313" key="2">
    <source>
        <dbReference type="EMBL" id="GJT25963.1"/>
    </source>
</evidence>
<evidence type="ECO:0008006" key="4">
    <source>
        <dbReference type="Google" id="ProtNLM"/>
    </source>
</evidence>
<protein>
    <recommendedName>
        <fullName evidence="4">Reverse transcriptase domain-containing protein</fullName>
    </recommendedName>
</protein>
<feature type="compositionally biased region" description="Gly residues" evidence="1">
    <location>
        <begin position="198"/>
        <end position="214"/>
    </location>
</feature>
<comment type="caution">
    <text evidence="2">The sequence shown here is derived from an EMBL/GenBank/DDBJ whole genome shotgun (WGS) entry which is preliminary data.</text>
</comment>
<name>A0ABQ5CJ45_9ASTR</name>
<gene>
    <name evidence="2" type="ORF">Tco_0895900</name>
</gene>
<accession>A0ABQ5CJ45</accession>
<reference evidence="2" key="1">
    <citation type="journal article" date="2022" name="Int. J. Mol. Sci.">
        <title>Draft Genome of Tanacetum Coccineum: Genomic Comparison of Closely Related Tanacetum-Family Plants.</title>
        <authorList>
            <person name="Yamashiro T."/>
            <person name="Shiraishi A."/>
            <person name="Nakayama K."/>
            <person name="Satake H."/>
        </authorList>
    </citation>
    <scope>NUCLEOTIDE SEQUENCE</scope>
</reference>
<feature type="region of interest" description="Disordered" evidence="1">
    <location>
        <begin position="180"/>
        <end position="214"/>
    </location>
</feature>
<reference evidence="2" key="2">
    <citation type="submission" date="2022-01" db="EMBL/GenBank/DDBJ databases">
        <authorList>
            <person name="Yamashiro T."/>
            <person name="Shiraishi A."/>
            <person name="Satake H."/>
            <person name="Nakayama K."/>
        </authorList>
    </citation>
    <scope>NUCLEOTIDE SEQUENCE</scope>
</reference>
<keyword evidence="3" id="KW-1185">Reference proteome</keyword>